<dbReference type="KEGG" id="htq:FRZ44_13910"/>
<dbReference type="InterPro" id="IPR000620">
    <property type="entry name" value="EamA_dom"/>
</dbReference>
<dbReference type="RefSeq" id="WP_151176498.1">
    <property type="nucleotide sequence ID" value="NZ_CP042906.1"/>
</dbReference>
<dbReference type="AlphaFoldDB" id="A0A5J6MFC3"/>
<feature type="transmembrane region" description="Helical" evidence="1">
    <location>
        <begin position="87"/>
        <end position="104"/>
    </location>
</feature>
<feature type="domain" description="EamA" evidence="2">
    <location>
        <begin position="19"/>
        <end position="151"/>
    </location>
</feature>
<feature type="transmembrane region" description="Helical" evidence="1">
    <location>
        <begin position="247"/>
        <end position="267"/>
    </location>
</feature>
<feature type="transmembrane region" description="Helical" evidence="1">
    <location>
        <begin position="135"/>
        <end position="152"/>
    </location>
</feature>
<dbReference type="PANTHER" id="PTHR22911:SF103">
    <property type="entry name" value="BLR2811 PROTEIN"/>
    <property type="match status" value="1"/>
</dbReference>
<feature type="transmembrane region" description="Helical" evidence="1">
    <location>
        <begin position="217"/>
        <end position="235"/>
    </location>
</feature>
<feature type="transmembrane region" description="Helical" evidence="1">
    <location>
        <begin position="110"/>
        <end position="128"/>
    </location>
</feature>
<dbReference type="OrthoDB" id="9812899at2"/>
<evidence type="ECO:0000259" key="2">
    <source>
        <dbReference type="Pfam" id="PF00892"/>
    </source>
</evidence>
<keyword evidence="1" id="KW-1133">Transmembrane helix</keyword>
<dbReference type="InterPro" id="IPR037185">
    <property type="entry name" value="EmrE-like"/>
</dbReference>
<dbReference type="Gene3D" id="1.10.3730.20">
    <property type="match status" value="1"/>
</dbReference>
<evidence type="ECO:0000256" key="1">
    <source>
        <dbReference type="SAM" id="Phobius"/>
    </source>
</evidence>
<name>A0A5J6MFC3_9PROT</name>
<dbReference type="Proteomes" id="UP000326202">
    <property type="component" value="Chromosome"/>
</dbReference>
<dbReference type="Pfam" id="PF00892">
    <property type="entry name" value="EamA"/>
    <property type="match status" value="2"/>
</dbReference>
<keyword evidence="1" id="KW-0472">Membrane</keyword>
<gene>
    <name evidence="3" type="ORF">FRZ44_13910</name>
</gene>
<feature type="transmembrane region" description="Helical" evidence="1">
    <location>
        <begin position="273"/>
        <end position="290"/>
    </location>
</feature>
<evidence type="ECO:0000313" key="3">
    <source>
        <dbReference type="EMBL" id="QEX16099.1"/>
    </source>
</evidence>
<accession>A0A5J6MFC3</accession>
<feature type="domain" description="EamA" evidence="2">
    <location>
        <begin position="160"/>
        <end position="289"/>
    </location>
</feature>
<evidence type="ECO:0000313" key="4">
    <source>
        <dbReference type="Proteomes" id="UP000326202"/>
    </source>
</evidence>
<sequence>MSAPGKTIGHDGLANAPLRGVLLMVATVAAFSAQDASLKWLSAGFGFWQIMFFGRSLAVPLALALASRSGGLRQIKTRRPWAHALRATLMIVTMLCFVYALKHLPIADTIAIGFAAPLFMTTLSVFFLKEKVGPRRWAAVLIGFGGVTVILQPSGAGFGWAALSALSSALTYALLFIASRKLTATESGPCLIFWNSFAMLVCAGIGMMWDFRIPQGIDIWVFVATAVFGALGQLLMTEAFRYGEVSLLAPIEYSALIWATLFGWLLWNELPSFTVVAGAAIIIASSAYILHRETRVKKVKAVPSLPVAGAGPIDT</sequence>
<proteinExistence type="predicted"/>
<protein>
    <submittedName>
        <fullName evidence="3">Membrane protein</fullName>
    </submittedName>
</protein>
<feature type="transmembrane region" description="Helical" evidence="1">
    <location>
        <begin position="158"/>
        <end position="178"/>
    </location>
</feature>
<dbReference type="SUPFAM" id="SSF103481">
    <property type="entry name" value="Multidrug resistance efflux transporter EmrE"/>
    <property type="match status" value="2"/>
</dbReference>
<feature type="transmembrane region" description="Helical" evidence="1">
    <location>
        <begin position="12"/>
        <end position="33"/>
    </location>
</feature>
<dbReference type="EMBL" id="CP042906">
    <property type="protein sequence ID" value="QEX16099.1"/>
    <property type="molecule type" value="Genomic_DNA"/>
</dbReference>
<keyword evidence="4" id="KW-1185">Reference proteome</keyword>
<feature type="transmembrane region" description="Helical" evidence="1">
    <location>
        <begin position="190"/>
        <end position="211"/>
    </location>
</feature>
<keyword evidence="1" id="KW-0812">Transmembrane</keyword>
<dbReference type="GO" id="GO:0016020">
    <property type="term" value="C:membrane"/>
    <property type="evidence" value="ECO:0007669"/>
    <property type="project" value="InterPro"/>
</dbReference>
<dbReference type="PANTHER" id="PTHR22911">
    <property type="entry name" value="ACYL-MALONYL CONDENSING ENZYME-RELATED"/>
    <property type="match status" value="1"/>
</dbReference>
<feature type="transmembrane region" description="Helical" evidence="1">
    <location>
        <begin position="45"/>
        <end position="66"/>
    </location>
</feature>
<organism evidence="3 4">
    <name type="scientific">Hypericibacter terrae</name>
    <dbReference type="NCBI Taxonomy" id="2602015"/>
    <lineage>
        <taxon>Bacteria</taxon>
        <taxon>Pseudomonadati</taxon>
        <taxon>Pseudomonadota</taxon>
        <taxon>Alphaproteobacteria</taxon>
        <taxon>Rhodospirillales</taxon>
        <taxon>Dongiaceae</taxon>
        <taxon>Hypericibacter</taxon>
    </lineage>
</organism>
<reference evidence="3 4" key="1">
    <citation type="submission" date="2019-08" db="EMBL/GenBank/DDBJ databases">
        <title>Hyperibacter terrae gen. nov., sp. nov. and Hyperibacter viscosus sp. nov., two new members in the family Rhodospirillaceae isolated from the rhizosphere of Hypericum perforatum.</title>
        <authorList>
            <person name="Noviana Z."/>
        </authorList>
    </citation>
    <scope>NUCLEOTIDE SEQUENCE [LARGE SCALE GENOMIC DNA]</scope>
    <source>
        <strain evidence="3 4">R5913</strain>
    </source>
</reference>